<sequence length="337" mass="38319">MNRYLERSAIPSSYVHLLYDYLAERGLDGERALGQKRPATSARPGRFPVFEWSQLLQRAARQLDDPLLGLHLGQSISPRHLGIMGYVILACGNLGAALERLEHYQRLIYDVNPMHRQFDRDYVTLSWGSEMGRPGPLVDETAIVALLQFCRNMCNQPRLSPQRVDFINPRPQDIVPYEEWFGCEVNFDQSATRLVFPMAVLEQTLDSANPDLAAVLEAQAQELLKQLPDENTSGLLGEVMQLIQQTLPTGHCSAEAVAARLHLSPRHLQRKLHAEGSSFRELLRASREQLARHYLDDPQLQLSEIAALLGYSEQSAFTRSFRQWTTLTPTDYRRKRG</sequence>
<dbReference type="Proteomes" id="UP000765845">
    <property type="component" value="Unassembled WGS sequence"/>
</dbReference>
<dbReference type="Pfam" id="PF12625">
    <property type="entry name" value="Arabinose_bd"/>
    <property type="match status" value="1"/>
</dbReference>
<dbReference type="SUPFAM" id="SSF46689">
    <property type="entry name" value="Homeodomain-like"/>
    <property type="match status" value="1"/>
</dbReference>
<dbReference type="EMBL" id="JAAWWK010000003">
    <property type="protein sequence ID" value="NKI17795.1"/>
    <property type="molecule type" value="Genomic_DNA"/>
</dbReference>
<keyword evidence="2" id="KW-0238">DNA-binding</keyword>
<dbReference type="RefSeq" id="WP_168450333.1">
    <property type="nucleotide sequence ID" value="NZ_JAAWWK010000003.1"/>
</dbReference>
<dbReference type="PRINTS" id="PR00032">
    <property type="entry name" value="HTHARAC"/>
</dbReference>
<dbReference type="InterPro" id="IPR032687">
    <property type="entry name" value="AraC-type_N"/>
</dbReference>
<keyword evidence="1" id="KW-0805">Transcription regulation</keyword>
<evidence type="ECO:0000256" key="2">
    <source>
        <dbReference type="ARBA" id="ARBA00023125"/>
    </source>
</evidence>
<reference evidence="5 6" key="1">
    <citation type="submission" date="2020-04" db="EMBL/GenBank/DDBJ databases">
        <authorList>
            <person name="Yoon J."/>
        </authorList>
    </citation>
    <scope>NUCLEOTIDE SEQUENCE [LARGE SCALE GENOMIC DNA]</scope>
    <source>
        <strain evidence="5 6">KMU-166</strain>
    </source>
</reference>
<dbReference type="InterPro" id="IPR009057">
    <property type="entry name" value="Homeodomain-like_sf"/>
</dbReference>
<dbReference type="PROSITE" id="PS01124">
    <property type="entry name" value="HTH_ARAC_FAMILY_2"/>
    <property type="match status" value="1"/>
</dbReference>
<keyword evidence="6" id="KW-1185">Reference proteome</keyword>
<comment type="caution">
    <text evidence="5">The sequence shown here is derived from an EMBL/GenBank/DDBJ whole genome shotgun (WGS) entry which is preliminary data.</text>
</comment>
<feature type="domain" description="HTH araC/xylS-type" evidence="4">
    <location>
        <begin position="237"/>
        <end position="335"/>
    </location>
</feature>
<accession>A0ABX1GF14</accession>
<dbReference type="PANTHER" id="PTHR47894:SF1">
    <property type="entry name" value="HTH-TYPE TRANSCRIPTIONAL REGULATOR VQSM"/>
    <property type="match status" value="1"/>
</dbReference>
<evidence type="ECO:0000313" key="6">
    <source>
        <dbReference type="Proteomes" id="UP000765845"/>
    </source>
</evidence>
<dbReference type="Gene3D" id="1.10.10.60">
    <property type="entry name" value="Homeodomain-like"/>
    <property type="match status" value="1"/>
</dbReference>
<evidence type="ECO:0000256" key="3">
    <source>
        <dbReference type="ARBA" id="ARBA00023163"/>
    </source>
</evidence>
<protein>
    <submittedName>
        <fullName evidence="5">AraC family transcriptional regulator</fullName>
    </submittedName>
</protein>
<name>A0ABX1GF14_9GAMM</name>
<evidence type="ECO:0000259" key="4">
    <source>
        <dbReference type="PROSITE" id="PS01124"/>
    </source>
</evidence>
<dbReference type="Pfam" id="PF12833">
    <property type="entry name" value="HTH_18"/>
    <property type="match status" value="1"/>
</dbReference>
<dbReference type="InterPro" id="IPR020449">
    <property type="entry name" value="Tscrpt_reg_AraC-type_HTH"/>
</dbReference>
<organism evidence="5 6">
    <name type="scientific">Spongiibacter thalassae</name>
    <dbReference type="NCBI Taxonomy" id="2721624"/>
    <lineage>
        <taxon>Bacteria</taxon>
        <taxon>Pseudomonadati</taxon>
        <taxon>Pseudomonadota</taxon>
        <taxon>Gammaproteobacteria</taxon>
        <taxon>Cellvibrionales</taxon>
        <taxon>Spongiibacteraceae</taxon>
        <taxon>Spongiibacter</taxon>
    </lineage>
</organism>
<dbReference type="SMART" id="SM00342">
    <property type="entry name" value="HTH_ARAC"/>
    <property type="match status" value="1"/>
</dbReference>
<dbReference type="InterPro" id="IPR018060">
    <property type="entry name" value="HTH_AraC"/>
</dbReference>
<dbReference type="PANTHER" id="PTHR47894">
    <property type="entry name" value="HTH-TYPE TRANSCRIPTIONAL REGULATOR GADX"/>
    <property type="match status" value="1"/>
</dbReference>
<proteinExistence type="predicted"/>
<evidence type="ECO:0000313" key="5">
    <source>
        <dbReference type="EMBL" id="NKI17795.1"/>
    </source>
</evidence>
<keyword evidence="3" id="KW-0804">Transcription</keyword>
<gene>
    <name evidence="5" type="ORF">HCU74_10205</name>
</gene>
<evidence type="ECO:0000256" key="1">
    <source>
        <dbReference type="ARBA" id="ARBA00023015"/>
    </source>
</evidence>